<dbReference type="RefSeq" id="WP_012798628.1">
    <property type="nucleotide sequence ID" value="NC_013165.1"/>
</dbReference>
<evidence type="ECO:0000256" key="1">
    <source>
        <dbReference type="SAM" id="Phobius"/>
    </source>
</evidence>
<dbReference type="Proteomes" id="UP000002026">
    <property type="component" value="Chromosome"/>
</dbReference>
<dbReference type="EMBL" id="CP001684">
    <property type="protein sequence ID" value="ACV22526.1"/>
    <property type="molecule type" value="Genomic_DNA"/>
</dbReference>
<proteinExistence type="predicted"/>
<keyword evidence="1" id="KW-1133">Transmembrane helix</keyword>
<dbReference type="eggNOG" id="ENOG5032WXD">
    <property type="taxonomic scope" value="Bacteria"/>
</dbReference>
<sequence>MDDFNQQYQQPYDNYPQNQPPVVNDSGSIGWGVLGFFFPIVGLILFLVWKNTKPKCAKVAGIGAIIGFVLGLVVNFASAALVAGTSALTL</sequence>
<accession>C7N6J1</accession>
<name>C7N6J1_SLAHD</name>
<reference evidence="2 3" key="1">
    <citation type="journal article" date="2009" name="Stand. Genomic Sci.">
        <title>Complete genome sequence of Slackia heliotrinireducens type strain (RHS 1).</title>
        <authorList>
            <person name="Pukall R."/>
            <person name="Lapidus A."/>
            <person name="Nolan M."/>
            <person name="Copeland A."/>
            <person name="Glavina Del Rio T."/>
            <person name="Lucas S."/>
            <person name="Chen F."/>
            <person name="Tice H."/>
            <person name="Cheng J.F."/>
            <person name="Chertkov O."/>
            <person name="Bruce D."/>
            <person name="Goodwin L."/>
            <person name="Kuske C."/>
            <person name="Brettin T."/>
            <person name="Detter J.C."/>
            <person name="Han C."/>
            <person name="Pitluck S."/>
            <person name="Pati A."/>
            <person name="Mavrommatis K."/>
            <person name="Ivanova N."/>
            <person name="Ovchinnikova G."/>
            <person name="Chen A."/>
            <person name="Palaniappan K."/>
            <person name="Schneider S."/>
            <person name="Rohde M."/>
            <person name="Chain P."/>
            <person name="D'haeseleer P."/>
            <person name="Goker M."/>
            <person name="Bristow J."/>
            <person name="Eisen J.A."/>
            <person name="Markowitz V."/>
            <person name="Kyrpides N.C."/>
            <person name="Klenk H.P."/>
            <person name="Hugenholtz P."/>
        </authorList>
    </citation>
    <scope>NUCLEOTIDE SEQUENCE [LARGE SCALE GENOMIC DNA]</scope>
    <source>
        <strain evidence="3">ATCC 29202 / DSM 20476 / NCTC 11029 / RHS 1</strain>
    </source>
</reference>
<gene>
    <name evidence="2" type="ordered locus">Shel_15060</name>
</gene>
<keyword evidence="1" id="KW-0812">Transmembrane</keyword>
<feature type="transmembrane region" description="Helical" evidence="1">
    <location>
        <begin position="29"/>
        <end position="49"/>
    </location>
</feature>
<evidence type="ECO:0000313" key="2">
    <source>
        <dbReference type="EMBL" id="ACV22526.1"/>
    </source>
</evidence>
<keyword evidence="3" id="KW-1185">Reference proteome</keyword>
<keyword evidence="1" id="KW-0472">Membrane</keyword>
<feature type="transmembrane region" description="Helical" evidence="1">
    <location>
        <begin position="61"/>
        <end position="83"/>
    </location>
</feature>
<evidence type="ECO:0000313" key="3">
    <source>
        <dbReference type="Proteomes" id="UP000002026"/>
    </source>
</evidence>
<dbReference type="KEGG" id="shi:Shel_15060"/>
<dbReference type="AlphaFoldDB" id="C7N6J1"/>
<dbReference type="STRING" id="471855.Shel_15060"/>
<dbReference type="HOGENOM" id="CLU_161998_0_0_11"/>
<organism evidence="2 3">
    <name type="scientific">Slackia heliotrinireducens (strain ATCC 29202 / DSM 20476 / NCTC 11029 / RHS 1)</name>
    <name type="common">Peptococcus heliotrinreducens</name>
    <dbReference type="NCBI Taxonomy" id="471855"/>
    <lineage>
        <taxon>Bacteria</taxon>
        <taxon>Bacillati</taxon>
        <taxon>Actinomycetota</taxon>
        <taxon>Coriobacteriia</taxon>
        <taxon>Eggerthellales</taxon>
        <taxon>Eggerthellaceae</taxon>
        <taxon>Slackia</taxon>
    </lineage>
</organism>
<protein>
    <submittedName>
        <fullName evidence="2">Uncharacterized protein</fullName>
    </submittedName>
</protein>